<dbReference type="Proteomes" id="UP000517067">
    <property type="component" value="Unassembled WGS sequence"/>
</dbReference>
<dbReference type="PROSITE" id="PS51197">
    <property type="entry name" value="HTH_RRF2_2"/>
    <property type="match status" value="1"/>
</dbReference>
<dbReference type="GO" id="GO:0003700">
    <property type="term" value="F:DNA-binding transcription factor activity"/>
    <property type="evidence" value="ECO:0007669"/>
    <property type="project" value="TreeGrafter"/>
</dbReference>
<evidence type="ECO:0000313" key="9">
    <source>
        <dbReference type="EMBL" id="NYQ42185.1"/>
    </source>
</evidence>
<comment type="caution">
    <text evidence="9">The sequence shown here is derived from an EMBL/GenBank/DDBJ whole genome shotgun (WGS) entry which is preliminary data.</text>
</comment>
<accession>A0A0V7X3J5</accession>
<dbReference type="RefSeq" id="WP_000494235.1">
    <property type="nucleotide sequence ID" value="NZ_CABVOS010000082.1"/>
</dbReference>
<keyword evidence="2" id="KW-0001">2Fe-2S</keyword>
<dbReference type="EMBL" id="JABUPJ010000123">
    <property type="protein sequence ID" value="NYQ42185.1"/>
    <property type="molecule type" value="Genomic_DNA"/>
</dbReference>
<evidence type="ECO:0000313" key="11">
    <source>
        <dbReference type="Proteomes" id="UP000218543"/>
    </source>
</evidence>
<evidence type="ECO:0000313" key="10">
    <source>
        <dbReference type="EMBL" id="PAU10135.1"/>
    </source>
</evidence>
<dbReference type="NCBIfam" id="TIGR00738">
    <property type="entry name" value="rrf2_super"/>
    <property type="match status" value="1"/>
</dbReference>
<reference evidence="10 11" key="1">
    <citation type="submission" date="2016-12" db="EMBL/GenBank/DDBJ databases">
        <title>Real-Time Genomic Investigation Underlying the Public Health Response to a Shiga Toxin-Producing Escherichia Coli O26:H11 Outbreak in a Nursery.</title>
        <authorList>
            <person name="Ferdous M."/>
            <person name="Moran-Gilad J."/>
            <person name="Rossen J.W."/>
            <person name="Gdalevich M."/>
        </authorList>
    </citation>
    <scope>NUCLEOTIDE SEQUENCE [LARGE SCALE GENOMIC DNA]</scope>
    <source>
        <strain evidence="10 11">STEC 514-2</strain>
    </source>
</reference>
<keyword evidence="7" id="KW-0804">Transcription</keyword>
<evidence type="ECO:0000256" key="1">
    <source>
        <dbReference type="ARBA" id="ARBA00022491"/>
    </source>
</evidence>
<evidence type="ECO:0000256" key="6">
    <source>
        <dbReference type="ARBA" id="ARBA00023125"/>
    </source>
</evidence>
<evidence type="ECO:0000256" key="2">
    <source>
        <dbReference type="ARBA" id="ARBA00022714"/>
    </source>
</evidence>
<dbReference type="InterPro" id="IPR036390">
    <property type="entry name" value="WH_DNA-bd_sf"/>
</dbReference>
<dbReference type="Pfam" id="PF02082">
    <property type="entry name" value="Rrf2"/>
    <property type="match status" value="1"/>
</dbReference>
<keyword evidence="2" id="KW-0479">Metal-binding</keyword>
<evidence type="ECO:0000313" key="8">
    <source>
        <dbReference type="EMBL" id="NYP88758.1"/>
    </source>
</evidence>
<dbReference type="AlphaFoldDB" id="A0A0V7X3J5"/>
<dbReference type="Proteomes" id="UP000540485">
    <property type="component" value="Unassembled WGS sequence"/>
</dbReference>
<keyword evidence="4" id="KW-0411">Iron-sulfur</keyword>
<dbReference type="GO" id="GO:0051537">
    <property type="term" value="F:2 iron, 2 sulfur cluster binding"/>
    <property type="evidence" value="ECO:0007669"/>
    <property type="project" value="UniProtKB-KW"/>
</dbReference>
<keyword evidence="5" id="KW-0805">Transcription regulation</keyword>
<sequence>MFTKACEYGIRACIFVALNSMEKRRVSLKEIAQSIDSPEYFTAKILQKLAKGKIIYSVQGAQGGFEMEEAKIRTISIEDIVLVIDGEVAFTMCVLGLKKCSEVNPCPVHHKYKNIKADLKEMIKTTTVFDMVDQVNDGHSFLKIFELE</sequence>
<keyword evidence="6" id="KW-0238">DNA-binding</keyword>
<dbReference type="PANTHER" id="PTHR33221:SF14">
    <property type="entry name" value="HTH-TYPE TRANSCRIPTIONAL REGULATOR AQ_268-RELATED"/>
    <property type="match status" value="1"/>
</dbReference>
<evidence type="ECO:0000256" key="4">
    <source>
        <dbReference type="ARBA" id="ARBA00023014"/>
    </source>
</evidence>
<dbReference type="SUPFAM" id="SSF46785">
    <property type="entry name" value="Winged helix' DNA-binding domain"/>
    <property type="match status" value="1"/>
</dbReference>
<protein>
    <submittedName>
        <fullName evidence="9 10">Transcriptional regulator</fullName>
    </submittedName>
</protein>
<dbReference type="Gene3D" id="1.10.10.10">
    <property type="entry name" value="Winged helix-like DNA-binding domain superfamily/Winged helix DNA-binding domain"/>
    <property type="match status" value="1"/>
</dbReference>
<dbReference type="EMBL" id="JABUPU010000124">
    <property type="protein sequence ID" value="NYP88758.1"/>
    <property type="molecule type" value="Genomic_DNA"/>
</dbReference>
<dbReference type="InterPro" id="IPR000944">
    <property type="entry name" value="Tscrpt_reg_Rrf2"/>
</dbReference>
<organism evidence="9">
    <name type="scientific">Escherichia coli</name>
    <dbReference type="NCBI Taxonomy" id="562"/>
    <lineage>
        <taxon>Bacteria</taxon>
        <taxon>Pseudomonadati</taxon>
        <taxon>Pseudomonadota</taxon>
        <taxon>Gammaproteobacteria</taxon>
        <taxon>Enterobacterales</taxon>
        <taxon>Enterobacteriaceae</taxon>
        <taxon>Escherichia</taxon>
    </lineage>
</organism>
<evidence type="ECO:0000313" key="12">
    <source>
        <dbReference type="Proteomes" id="UP000517067"/>
    </source>
</evidence>
<evidence type="ECO:0000256" key="3">
    <source>
        <dbReference type="ARBA" id="ARBA00023004"/>
    </source>
</evidence>
<keyword evidence="1" id="KW-0678">Repressor</keyword>
<dbReference type="EMBL" id="MRVZ01000194">
    <property type="protein sequence ID" value="PAU10135.1"/>
    <property type="molecule type" value="Genomic_DNA"/>
</dbReference>
<dbReference type="GO" id="GO:0003677">
    <property type="term" value="F:DNA binding"/>
    <property type="evidence" value="ECO:0007669"/>
    <property type="project" value="UniProtKB-KW"/>
</dbReference>
<dbReference type="Proteomes" id="UP000218543">
    <property type="component" value="Unassembled WGS sequence"/>
</dbReference>
<dbReference type="GO" id="GO:0005829">
    <property type="term" value="C:cytosol"/>
    <property type="evidence" value="ECO:0007669"/>
    <property type="project" value="TreeGrafter"/>
</dbReference>
<dbReference type="GeneID" id="89667560"/>
<gene>
    <name evidence="10" type="ORF">BTQ06_28635</name>
    <name evidence="9" type="ORF">G4A38_27620</name>
    <name evidence="8" type="ORF">G4A47_27320</name>
</gene>
<proteinExistence type="predicted"/>
<reference evidence="9 12" key="2">
    <citation type="journal article" date="2020" name="J. Appl. Microbiol.">
        <title>Genetic characterization of Shigatoxigenic and enteropathogenic Escherichia coli O80:H2 from diarrheic and septicemic calves and relatedness to human Shigatoxigenic E. coli O80:H2.</title>
        <authorList>
            <person name="Habets A."/>
            <person name="Crombe F."/>
            <person name="Nakamura K."/>
            <person name="Guerin V."/>
            <person name="De Rauw K."/>
            <person name="Pierard D."/>
            <person name="Saulmont M."/>
            <person name="Hayashi T."/>
            <person name="Mainil J.G."/>
            <person name="Thiry D."/>
        </authorList>
    </citation>
    <scope>NUCLEOTIDE SEQUENCE [LARGE SCALE GENOMIC DNA]</scope>
    <source>
        <strain evidence="9">EH3306</strain>
        <strain evidence="8 12">EH3307</strain>
    </source>
</reference>
<name>A0A0V7X3J5_ECOLX</name>
<evidence type="ECO:0000256" key="5">
    <source>
        <dbReference type="ARBA" id="ARBA00023015"/>
    </source>
</evidence>
<dbReference type="PANTHER" id="PTHR33221">
    <property type="entry name" value="WINGED HELIX-TURN-HELIX TRANSCRIPTIONAL REGULATOR, RRF2 FAMILY"/>
    <property type="match status" value="1"/>
</dbReference>
<evidence type="ECO:0000256" key="7">
    <source>
        <dbReference type="ARBA" id="ARBA00023163"/>
    </source>
</evidence>
<keyword evidence="3" id="KW-0408">Iron</keyword>
<dbReference type="InterPro" id="IPR036388">
    <property type="entry name" value="WH-like_DNA-bd_sf"/>
</dbReference>